<dbReference type="InterPro" id="IPR036465">
    <property type="entry name" value="vWFA_dom_sf"/>
</dbReference>
<dbReference type="PROSITE" id="PS50234">
    <property type="entry name" value="VWFA"/>
    <property type="match status" value="1"/>
</dbReference>
<evidence type="ECO:0000256" key="1">
    <source>
        <dbReference type="SAM" id="MobiDB-lite"/>
    </source>
</evidence>
<dbReference type="SMART" id="SM00327">
    <property type="entry name" value="VWA"/>
    <property type="match status" value="1"/>
</dbReference>
<evidence type="ECO:0000259" key="4">
    <source>
        <dbReference type="PROSITE" id="PS51468"/>
    </source>
</evidence>
<dbReference type="AlphaFoldDB" id="A0A7V6DQE8"/>
<reference evidence="5" key="1">
    <citation type="journal article" date="2020" name="mSystems">
        <title>Genome- and Community-Level Interaction Insights into Carbon Utilization and Element Cycling Functions of Hydrothermarchaeota in Hydrothermal Sediment.</title>
        <authorList>
            <person name="Zhou Z."/>
            <person name="Liu Y."/>
            <person name="Xu W."/>
            <person name="Pan J."/>
            <person name="Luo Z.H."/>
            <person name="Li M."/>
        </authorList>
    </citation>
    <scope>NUCLEOTIDE SEQUENCE [LARGE SCALE GENOMIC DNA]</scope>
    <source>
        <strain evidence="5">SpSt-767</strain>
    </source>
</reference>
<dbReference type="EMBL" id="DTGR01000170">
    <property type="protein sequence ID" value="HHS30159.1"/>
    <property type="molecule type" value="Genomic_DNA"/>
</dbReference>
<feature type="region of interest" description="Disordered" evidence="1">
    <location>
        <begin position="682"/>
        <end position="701"/>
    </location>
</feature>
<name>A0A7V6DQE8_9BACT</name>
<evidence type="ECO:0000256" key="2">
    <source>
        <dbReference type="SAM" id="Phobius"/>
    </source>
</evidence>
<accession>A0A7V6DQE8</accession>
<dbReference type="SUPFAM" id="SSF53300">
    <property type="entry name" value="vWA-like"/>
    <property type="match status" value="1"/>
</dbReference>
<dbReference type="InterPro" id="IPR049806">
    <property type="entry name" value="MasK-like_C"/>
</dbReference>
<dbReference type="PANTHER" id="PTHR45737:SF6">
    <property type="entry name" value="VON WILLEBRAND FACTOR A DOMAIN-CONTAINING PROTEIN 5A"/>
    <property type="match status" value="1"/>
</dbReference>
<proteinExistence type="predicted"/>
<dbReference type="NCBIfam" id="NF033768">
    <property type="entry name" value="myxo_SS_tail"/>
    <property type="match status" value="1"/>
</dbReference>
<organism evidence="5">
    <name type="scientific">Desulfobacca acetoxidans</name>
    <dbReference type="NCBI Taxonomy" id="60893"/>
    <lineage>
        <taxon>Bacteria</taxon>
        <taxon>Pseudomonadati</taxon>
        <taxon>Thermodesulfobacteriota</taxon>
        <taxon>Desulfobaccia</taxon>
        <taxon>Desulfobaccales</taxon>
        <taxon>Desulfobaccaceae</taxon>
        <taxon>Desulfobacca</taxon>
    </lineage>
</organism>
<protein>
    <submittedName>
        <fullName evidence="5">AgmX/PglI C-terminal domain-containing protein</fullName>
    </submittedName>
</protein>
<dbReference type="PROSITE" id="PS51468">
    <property type="entry name" value="VIT"/>
    <property type="match status" value="1"/>
</dbReference>
<dbReference type="Pfam" id="PF13768">
    <property type="entry name" value="VWA_3"/>
    <property type="match status" value="1"/>
</dbReference>
<feature type="transmembrane region" description="Helical" evidence="2">
    <location>
        <begin position="21"/>
        <end position="40"/>
    </location>
</feature>
<feature type="compositionally biased region" description="Polar residues" evidence="1">
    <location>
        <begin position="692"/>
        <end position="701"/>
    </location>
</feature>
<dbReference type="Gene3D" id="3.40.50.410">
    <property type="entry name" value="von Willebrand factor, type A domain"/>
    <property type="match status" value="1"/>
</dbReference>
<gene>
    <name evidence="5" type="ORF">ENV52_10720</name>
</gene>
<keyword evidence="2" id="KW-0812">Transmembrane</keyword>
<dbReference type="SMART" id="SM00609">
    <property type="entry name" value="VIT"/>
    <property type="match status" value="1"/>
</dbReference>
<dbReference type="InterPro" id="IPR002035">
    <property type="entry name" value="VWF_A"/>
</dbReference>
<dbReference type="InterPro" id="IPR013694">
    <property type="entry name" value="VIT"/>
</dbReference>
<keyword evidence="2" id="KW-1133">Transmembrane helix</keyword>
<evidence type="ECO:0000259" key="3">
    <source>
        <dbReference type="PROSITE" id="PS50234"/>
    </source>
</evidence>
<feature type="domain" description="VIT" evidence="4">
    <location>
        <begin position="58"/>
        <end position="186"/>
    </location>
</feature>
<dbReference type="Pfam" id="PF08487">
    <property type="entry name" value="VIT"/>
    <property type="match status" value="1"/>
</dbReference>
<dbReference type="PANTHER" id="PTHR45737">
    <property type="entry name" value="VON WILLEBRAND FACTOR A DOMAIN-CONTAINING PROTEIN 5A"/>
    <property type="match status" value="1"/>
</dbReference>
<evidence type="ECO:0000313" key="5">
    <source>
        <dbReference type="EMBL" id="HHS30159.1"/>
    </source>
</evidence>
<comment type="caution">
    <text evidence="5">The sequence shown here is derived from an EMBL/GenBank/DDBJ whole genome shotgun (WGS) entry which is preliminary data.</text>
</comment>
<sequence length="812" mass="88361">MSALMKRGRQANISAARSCFWLARLAVMLGCLMVLAFRPVTFQNGPAGEAEKDKTLSPYFVVLGNGADTEALPLKSTRADVKIAGKVADVTVTQVYKNQGKKALEAVYVFPGSTRAAVHALRMTVGERVIEAQVMERQKARQTYEDAKKEGKTASLLEQQRPNVFQMNVANILPGDEIKVELKYLELLRAEDKVYEFVYPAVVGPRYSNMPKDGAPDTEKWVENPYLHQGENPPYTFGITVEVRGGLPLAKLASPSHEVNIKYSNPQVAQVTLKDDKTGGNRDFVLRYALAGNKVDTGLLLYPGKDENFFLMVMEPPERVKQEAVVPREYIFIVDVSGSMHGYPLETSKALMRNIIQKLRPQDAVNVLLFESNSAVLSESGSLPATEANKQRALDFIQAQPGSGGTEILPAFQRALALPRTKGASRVVVVATDGYVNVEARLFDLIRQNLGDANLFPFGIGTSVNRFLIDGMARAGKGEPFVILNQSEAPKQAARFQRYIETPVLTGIKVAFSGFDAYDVEPRALPDLFAERPLTLLGKYRGTPQGAVVVTGRTARGDFRQELKVEPGQASPENEALKFLWARQRIQHLADDLHFARTEDEAKVKEITALGLKYNLMTAYTSFVAVDQVKRGDGTMTTVKQPLPLPAGVSDLAVGSGVAYSAGFQGKSRYIEAFGSMPGPSGKMAALPAQPVPSTGGEQKPAQSAISGLTVKVLQVQGKLAPALLQQALQAELSRFEKCYQEAQARGENLPGTMVLHVTIGPDGKVIKVRQGSKVMAPATLAECLLTAVKEIAFPKPPSGQVEVRVQFKLAG</sequence>
<keyword evidence="2" id="KW-0472">Membrane</keyword>
<feature type="domain" description="VWFA" evidence="3">
    <location>
        <begin position="329"/>
        <end position="508"/>
    </location>
</feature>
<dbReference type="SUPFAM" id="SSF74653">
    <property type="entry name" value="TolA/TonB C-terminal domain"/>
    <property type="match status" value="1"/>
</dbReference>
<dbReference type="Gene3D" id="3.30.1150.10">
    <property type="match status" value="1"/>
</dbReference>